<dbReference type="InterPro" id="IPR016461">
    <property type="entry name" value="COMT-like"/>
</dbReference>
<dbReference type="OrthoDB" id="810006at2759"/>
<dbReference type="AlphaFoldDB" id="A0A9D4UTY5"/>
<dbReference type="InterPro" id="IPR029063">
    <property type="entry name" value="SAM-dependent_MTases_sf"/>
</dbReference>
<evidence type="ECO:0000256" key="2">
    <source>
        <dbReference type="ARBA" id="ARBA00022679"/>
    </source>
</evidence>
<dbReference type="InterPro" id="IPR012967">
    <property type="entry name" value="COMT_dimerisation"/>
</dbReference>
<comment type="caution">
    <text evidence="7">The sequence shown here is derived from an EMBL/GenBank/DDBJ whole genome shotgun (WGS) entry which is preliminary data.</text>
</comment>
<dbReference type="Gene3D" id="1.10.10.10">
    <property type="entry name" value="Winged helix-like DNA-binding domain superfamily/Winged helix DNA-binding domain"/>
    <property type="match status" value="1"/>
</dbReference>
<evidence type="ECO:0000313" key="7">
    <source>
        <dbReference type="EMBL" id="KAI5073278.1"/>
    </source>
</evidence>
<dbReference type="InterPro" id="IPR036390">
    <property type="entry name" value="WH_DNA-bd_sf"/>
</dbReference>
<keyword evidence="8" id="KW-1185">Reference proteome</keyword>
<evidence type="ECO:0000259" key="5">
    <source>
        <dbReference type="Pfam" id="PF00891"/>
    </source>
</evidence>
<dbReference type="GO" id="GO:0046983">
    <property type="term" value="F:protein dimerization activity"/>
    <property type="evidence" value="ECO:0007669"/>
    <property type="project" value="InterPro"/>
</dbReference>
<dbReference type="Proteomes" id="UP000886520">
    <property type="component" value="Chromosome 11"/>
</dbReference>
<accession>A0A9D4UTY5</accession>
<sequence>MGERAENEGQLPGVEDPAWLRVLELGTLCCLPMALKAAINLNVMDILSKQAPPHTHLSASQIIAHHHIFPTSSPRAAACLDRILRVLACHGVLSSSLQPSHSPQPVRTYALNDVSKFFVKNEDGASLAPMMLMNQDKVFMETWHYLDEAVLNDIEPFTRAHGKDAFSYGQDDVRINKLFNSAMASHTQLFIKMLLDTYSGFDDVSTLVDVGGGLGTCLSMIVSKHPHIKGINFDQPHVIAATPEYVGVENMEGDMFVSIPKGDAIFMKWILHDWSDEHCLKILRNCYKALPDKSGKVIVIDTLLPPSVETGARARVGYHLDILMLAYNQGGRERTKAELFELSKLAGFSSMQVVSTLHECTIVELHKI</sequence>
<dbReference type="GO" id="GO:0032259">
    <property type="term" value="P:methylation"/>
    <property type="evidence" value="ECO:0007669"/>
    <property type="project" value="UniProtKB-KW"/>
</dbReference>
<organism evidence="7 8">
    <name type="scientific">Adiantum capillus-veneris</name>
    <name type="common">Maidenhair fern</name>
    <dbReference type="NCBI Taxonomy" id="13818"/>
    <lineage>
        <taxon>Eukaryota</taxon>
        <taxon>Viridiplantae</taxon>
        <taxon>Streptophyta</taxon>
        <taxon>Embryophyta</taxon>
        <taxon>Tracheophyta</taxon>
        <taxon>Polypodiopsida</taxon>
        <taxon>Polypodiidae</taxon>
        <taxon>Polypodiales</taxon>
        <taxon>Pteridineae</taxon>
        <taxon>Pteridaceae</taxon>
        <taxon>Vittarioideae</taxon>
        <taxon>Adiantum</taxon>
    </lineage>
</organism>
<evidence type="ECO:0000313" key="8">
    <source>
        <dbReference type="Proteomes" id="UP000886520"/>
    </source>
</evidence>
<dbReference type="Gene3D" id="3.40.50.150">
    <property type="entry name" value="Vaccinia Virus protein VP39"/>
    <property type="match status" value="1"/>
</dbReference>
<evidence type="ECO:0000256" key="3">
    <source>
        <dbReference type="ARBA" id="ARBA00022691"/>
    </source>
</evidence>
<feature type="domain" description="O-methyltransferase dimerisation" evidence="6">
    <location>
        <begin position="30"/>
        <end position="120"/>
    </location>
</feature>
<keyword evidence="2" id="KW-0808">Transferase</keyword>
<dbReference type="PIRSF" id="PIRSF005739">
    <property type="entry name" value="O-mtase"/>
    <property type="match status" value="1"/>
</dbReference>
<dbReference type="EMBL" id="JABFUD020000011">
    <property type="protein sequence ID" value="KAI5073278.1"/>
    <property type="molecule type" value="Genomic_DNA"/>
</dbReference>
<dbReference type="InterPro" id="IPR036388">
    <property type="entry name" value="WH-like_DNA-bd_sf"/>
</dbReference>
<dbReference type="SUPFAM" id="SSF53335">
    <property type="entry name" value="S-adenosyl-L-methionine-dependent methyltransferases"/>
    <property type="match status" value="1"/>
</dbReference>
<evidence type="ECO:0000256" key="1">
    <source>
        <dbReference type="ARBA" id="ARBA00022603"/>
    </source>
</evidence>
<dbReference type="PROSITE" id="PS51683">
    <property type="entry name" value="SAM_OMT_II"/>
    <property type="match status" value="1"/>
</dbReference>
<evidence type="ECO:0000259" key="6">
    <source>
        <dbReference type="Pfam" id="PF08100"/>
    </source>
</evidence>
<feature type="domain" description="O-methyltransferase C-terminal" evidence="5">
    <location>
        <begin position="143"/>
        <end position="349"/>
    </location>
</feature>
<dbReference type="GO" id="GO:0008171">
    <property type="term" value="F:O-methyltransferase activity"/>
    <property type="evidence" value="ECO:0007669"/>
    <property type="project" value="InterPro"/>
</dbReference>
<keyword evidence="3" id="KW-0949">S-adenosyl-L-methionine</keyword>
<feature type="active site" description="Proton acceptor" evidence="4">
    <location>
        <position position="272"/>
    </location>
</feature>
<dbReference type="SUPFAM" id="SSF46785">
    <property type="entry name" value="Winged helix' DNA-binding domain"/>
    <property type="match status" value="1"/>
</dbReference>
<reference evidence="7" key="1">
    <citation type="submission" date="2021-01" db="EMBL/GenBank/DDBJ databases">
        <title>Adiantum capillus-veneris genome.</title>
        <authorList>
            <person name="Fang Y."/>
            <person name="Liao Q."/>
        </authorList>
    </citation>
    <scope>NUCLEOTIDE SEQUENCE</scope>
    <source>
        <strain evidence="7">H3</strain>
        <tissue evidence="7">Leaf</tissue>
    </source>
</reference>
<dbReference type="PANTHER" id="PTHR11746">
    <property type="entry name" value="O-METHYLTRANSFERASE"/>
    <property type="match status" value="1"/>
</dbReference>
<dbReference type="FunFam" id="1.10.10.10:FF:000357">
    <property type="entry name" value="Caffeic acid 3-O-methyltransferase"/>
    <property type="match status" value="1"/>
</dbReference>
<keyword evidence="1" id="KW-0489">Methyltransferase</keyword>
<name>A0A9D4UTY5_ADICA</name>
<gene>
    <name evidence="7" type="ORF">GOP47_0011291</name>
</gene>
<dbReference type="InterPro" id="IPR001077">
    <property type="entry name" value="COMT_C"/>
</dbReference>
<evidence type="ECO:0000256" key="4">
    <source>
        <dbReference type="PIRSR" id="PIRSR005739-1"/>
    </source>
</evidence>
<protein>
    <submittedName>
        <fullName evidence="7">Uncharacterized protein</fullName>
    </submittedName>
</protein>
<proteinExistence type="predicted"/>
<dbReference type="Pfam" id="PF00891">
    <property type="entry name" value="Methyltransf_2"/>
    <property type="match status" value="1"/>
</dbReference>
<dbReference type="Pfam" id="PF08100">
    <property type="entry name" value="Dimerisation"/>
    <property type="match status" value="1"/>
</dbReference>